<proteinExistence type="predicted"/>
<feature type="transmembrane region" description="Helical" evidence="1">
    <location>
        <begin position="111"/>
        <end position="130"/>
    </location>
</feature>
<feature type="transmembrane region" description="Helical" evidence="1">
    <location>
        <begin position="82"/>
        <end position="99"/>
    </location>
</feature>
<reference evidence="3" key="1">
    <citation type="submission" date="2019-07" db="EMBL/GenBank/DDBJ databases">
        <title>Bacillus alkalisoli sp. nov. isolated from saline soil.</title>
        <authorList>
            <person name="Sun J.-Q."/>
            <person name="Xu L."/>
        </authorList>
    </citation>
    <scope>NUCLEOTIDE SEQUENCE [LARGE SCALE GENOMIC DNA]</scope>
    <source>
        <strain evidence="3">M4U3P1</strain>
    </source>
</reference>
<dbReference type="EMBL" id="CP041372">
    <property type="protein sequence ID" value="QKS70874.1"/>
    <property type="molecule type" value="Genomic_DNA"/>
</dbReference>
<keyword evidence="3" id="KW-1185">Reference proteome</keyword>
<keyword evidence="1" id="KW-0472">Membrane</keyword>
<dbReference type="RefSeq" id="WP_176008909.1">
    <property type="nucleotide sequence ID" value="NZ_CP041372.2"/>
</dbReference>
<gene>
    <name evidence="2" type="ORF">FLK61_29545</name>
</gene>
<feature type="transmembrane region" description="Helical" evidence="1">
    <location>
        <begin position="136"/>
        <end position="152"/>
    </location>
</feature>
<dbReference type="Proteomes" id="UP000318138">
    <property type="component" value="Chromosome"/>
</dbReference>
<sequence>MDERKKVIVEEIKKWRESKLLPETYCNFLLSLYLEGDVEEETDNGATSSLKSYRTALFMPILITLLSFLLLGASVLMTANEGILLFGIALLVIASGWLASKQSIALIKHIYVLLATSISFLFVVLFSDILFSENRFVLGLSILFLSFVWVVVGLRAKIVYLWIAGAGGILLLALFWMLEQV</sequence>
<evidence type="ECO:0000313" key="3">
    <source>
        <dbReference type="Proteomes" id="UP000318138"/>
    </source>
</evidence>
<name>A0A859FE56_9BACI</name>
<keyword evidence="1" id="KW-1133">Transmembrane helix</keyword>
<accession>A0A859FE56</accession>
<organism evidence="2 3">
    <name type="scientific">Paenalkalicoccus suaedae</name>
    <dbReference type="NCBI Taxonomy" id="2592382"/>
    <lineage>
        <taxon>Bacteria</taxon>
        <taxon>Bacillati</taxon>
        <taxon>Bacillota</taxon>
        <taxon>Bacilli</taxon>
        <taxon>Bacillales</taxon>
        <taxon>Bacillaceae</taxon>
        <taxon>Paenalkalicoccus</taxon>
    </lineage>
</organism>
<protein>
    <submittedName>
        <fullName evidence="2">Uncharacterized protein</fullName>
    </submittedName>
</protein>
<dbReference type="KEGG" id="psua:FLK61_29545"/>
<feature type="transmembrane region" description="Helical" evidence="1">
    <location>
        <begin position="57"/>
        <end position="76"/>
    </location>
</feature>
<feature type="transmembrane region" description="Helical" evidence="1">
    <location>
        <begin position="159"/>
        <end position="178"/>
    </location>
</feature>
<evidence type="ECO:0000256" key="1">
    <source>
        <dbReference type="SAM" id="Phobius"/>
    </source>
</evidence>
<keyword evidence="1" id="KW-0812">Transmembrane</keyword>
<dbReference type="AlphaFoldDB" id="A0A859FE56"/>
<evidence type="ECO:0000313" key="2">
    <source>
        <dbReference type="EMBL" id="QKS70874.1"/>
    </source>
</evidence>